<feature type="compositionally biased region" description="Basic residues" evidence="1">
    <location>
        <begin position="130"/>
        <end position="145"/>
    </location>
</feature>
<proteinExistence type="predicted"/>
<feature type="compositionally biased region" description="Gly residues" evidence="1">
    <location>
        <begin position="35"/>
        <end position="47"/>
    </location>
</feature>
<protein>
    <submittedName>
        <fullName evidence="2">Dipeptide-binding ABC transporter, periplasmic substrate-binding component</fullName>
    </submittedName>
</protein>
<accession>A0A6J4U6T5</accession>
<feature type="compositionally biased region" description="Basic residues" evidence="1">
    <location>
        <begin position="265"/>
        <end position="275"/>
    </location>
</feature>
<sequence length="544" mass="59467">DEREPIADQPPLARGARSPLLAARPRPDGQRRGGDGGNGGRGAGRHGCGPDAGHHAGPGRRHRHLAGRRTGDARVLERLQHRRPPRPPQHQRGAAQPRSGHQRARRRACHCLGVAGRADDPVHPAAGRGFPRRRPPHRRGRRIRCQLHVVAGERLRHRPVHGIPDHRHRRRRPDPRRPDRGARPDSAGDPLFRAAAECPPDPGAPGVAAGRADRHRPLPLCRVGEGRADPSHGLPGVVGHGFAGGRPRRRRHPGRRVRLAAGIHRPGRPGLHRRGPDRPLPGARGLCHDTGLQGGAQRRDRAPAARHRPPDAGRHPGPPGDRPRHRQGAGGRLALRQRRRRDAVGRAVGGRLQRRVGGDALRPGAGAGFGRGGAGGRHPGRPADHGSGPSGLLPAVGRARPVRGRRPDRDRPQCLGRADRARRLPGAVRAPLRRDPAGARLDRHPLPWQRADGRRVDGRLLVPLRRRCRQLLRPRARRADRRRQPADRRRAGGRLRRGDGGVPGWLLGHPDRPPGVPLRDRRRSAVGAAARRVHARQGDVVRRL</sequence>
<feature type="region of interest" description="Disordered" evidence="1">
    <location>
        <begin position="1"/>
        <end position="413"/>
    </location>
</feature>
<feature type="compositionally biased region" description="Basic and acidic residues" evidence="1">
    <location>
        <begin position="25"/>
        <end position="34"/>
    </location>
</feature>
<feature type="compositionally biased region" description="Basic residues" evidence="1">
    <location>
        <begin position="155"/>
        <end position="174"/>
    </location>
</feature>
<dbReference type="AlphaFoldDB" id="A0A6J4U6T5"/>
<feature type="compositionally biased region" description="Basic residues" evidence="1">
    <location>
        <begin position="57"/>
        <end position="67"/>
    </location>
</feature>
<dbReference type="EMBL" id="CADCWF010000055">
    <property type="protein sequence ID" value="CAA9542629.1"/>
    <property type="molecule type" value="Genomic_DNA"/>
</dbReference>
<evidence type="ECO:0000256" key="1">
    <source>
        <dbReference type="SAM" id="MobiDB-lite"/>
    </source>
</evidence>
<reference evidence="2" key="1">
    <citation type="submission" date="2020-02" db="EMBL/GenBank/DDBJ databases">
        <authorList>
            <person name="Meier V. D."/>
        </authorList>
    </citation>
    <scope>NUCLEOTIDE SEQUENCE</scope>
    <source>
        <strain evidence="2">AVDCRST_MAG59</strain>
    </source>
</reference>
<organism evidence="2">
    <name type="scientific">uncultured Thermomicrobiales bacterium</name>
    <dbReference type="NCBI Taxonomy" id="1645740"/>
    <lineage>
        <taxon>Bacteria</taxon>
        <taxon>Pseudomonadati</taxon>
        <taxon>Thermomicrobiota</taxon>
        <taxon>Thermomicrobia</taxon>
        <taxon>Thermomicrobiales</taxon>
        <taxon>environmental samples</taxon>
    </lineage>
</organism>
<gene>
    <name evidence="2" type="ORF">AVDCRST_MAG59-973</name>
</gene>
<feature type="region of interest" description="Disordered" evidence="1">
    <location>
        <begin position="475"/>
        <end position="519"/>
    </location>
</feature>
<feature type="compositionally biased region" description="Basic and acidic residues" evidence="1">
    <location>
        <begin position="69"/>
        <end position="79"/>
    </location>
</feature>
<feature type="compositionally biased region" description="Basic and acidic residues" evidence="1">
    <location>
        <begin position="297"/>
        <end position="314"/>
    </location>
</feature>
<feature type="non-terminal residue" evidence="2">
    <location>
        <position position="544"/>
    </location>
</feature>
<feature type="compositionally biased region" description="Basic residues" evidence="1">
    <location>
        <begin position="100"/>
        <end position="109"/>
    </location>
</feature>
<feature type="non-terminal residue" evidence="2">
    <location>
        <position position="1"/>
    </location>
</feature>
<evidence type="ECO:0000313" key="2">
    <source>
        <dbReference type="EMBL" id="CAA9542629.1"/>
    </source>
</evidence>
<name>A0A6J4U6T5_9BACT</name>
<feature type="compositionally biased region" description="Gly residues" evidence="1">
    <location>
        <begin position="365"/>
        <end position="377"/>
    </location>
</feature>
<feature type="compositionally biased region" description="Basic residues" evidence="1">
    <location>
        <begin position="246"/>
        <end position="258"/>
    </location>
</feature>